<dbReference type="PANTHER" id="PTHR38479:SF2">
    <property type="entry name" value="WINGED HELIX DNA-BINDING DOMAIN-CONTAINING PROTEIN"/>
    <property type="match status" value="1"/>
</dbReference>
<proteinExistence type="predicted"/>
<comment type="caution">
    <text evidence="1">The sequence shown here is derived from an EMBL/GenBank/DDBJ whole genome shotgun (WGS) entry which is preliminary data.</text>
</comment>
<organism evidence="1 2">
    <name type="scientific">Actinomycetospora flava</name>
    <dbReference type="NCBI Taxonomy" id="3129232"/>
    <lineage>
        <taxon>Bacteria</taxon>
        <taxon>Bacillati</taxon>
        <taxon>Actinomycetota</taxon>
        <taxon>Actinomycetes</taxon>
        <taxon>Pseudonocardiales</taxon>
        <taxon>Pseudonocardiaceae</taxon>
        <taxon>Actinomycetospora</taxon>
    </lineage>
</organism>
<gene>
    <name evidence="1" type="ORF">WCD58_03705</name>
</gene>
<reference evidence="1 2" key="1">
    <citation type="submission" date="2024-03" db="EMBL/GenBank/DDBJ databases">
        <title>Actinomycetospora sp. OC33-EN07, a novel actinomycete isolated from wild orchid (Aerides multiflora).</title>
        <authorList>
            <person name="Suriyachadkun C."/>
        </authorList>
    </citation>
    <scope>NUCLEOTIDE SEQUENCE [LARGE SCALE GENOMIC DNA]</scope>
    <source>
        <strain evidence="1 2">OC33-EN07</strain>
    </source>
</reference>
<dbReference type="PANTHER" id="PTHR38479">
    <property type="entry name" value="LMO0824 PROTEIN"/>
    <property type="match status" value="1"/>
</dbReference>
<keyword evidence="2" id="KW-1185">Reference proteome</keyword>
<accession>A0ABU8LYN5</accession>
<dbReference type="InterPro" id="IPR009351">
    <property type="entry name" value="AlkZ-like"/>
</dbReference>
<dbReference type="Proteomes" id="UP001369736">
    <property type="component" value="Unassembled WGS sequence"/>
</dbReference>
<evidence type="ECO:0000313" key="1">
    <source>
        <dbReference type="EMBL" id="MEJ2860245.1"/>
    </source>
</evidence>
<dbReference type="RefSeq" id="WP_337699609.1">
    <property type="nucleotide sequence ID" value="NZ_JBBEGM010000001.1"/>
</dbReference>
<evidence type="ECO:0000313" key="2">
    <source>
        <dbReference type="Proteomes" id="UP001369736"/>
    </source>
</evidence>
<dbReference type="EMBL" id="JBBEGM010000001">
    <property type="protein sequence ID" value="MEJ2860245.1"/>
    <property type="molecule type" value="Genomic_DNA"/>
</dbReference>
<name>A0ABU8LYN5_9PSEU</name>
<sequence>MAGWSVREVGNGVDRAAVVAHRLAVQHLDRRLPASRWREAVACGLQDSAPRSAVLALHARVSGVAPDAWEHPDLAQVWGPRGAVYVVLAADVAAFTLGLMPRDEGVRDAAEETADVLGTALGPDRVRKREVLEIVDGRLDRLMAAAVTGRVRLRWDGRDTLVWIVPAPAVDPETARADLLRRFLDALGPSTPAGFARWSGLRPAEVRTTWEAVAGPEPASAAAPARGARLLPPGDPFLLAPDRELLVPDADRRRAVWPLGVAQPGALLADGEIVATWRRRGHRVEITAFDDLPDDVRSAAEQEAAGFPLGLDPEVGVTWARDGVGGSGARGLGDGRRRR</sequence>
<protein>
    <submittedName>
        <fullName evidence="1">Crosslink repair DNA glycosylase YcaQ family protein</fullName>
    </submittedName>
</protein>
<dbReference type="Pfam" id="PF06224">
    <property type="entry name" value="AlkZ-like"/>
    <property type="match status" value="1"/>
</dbReference>